<sequence length="1531" mass="167174">MAKLTAGLAKDIGGGTLPAAGAVGAGLGCLFELLMKPHAQTEVILDSLQRMSGSTRLLESLHDVPSRDLHVDVLLAALHLSTALTSFLEESLVWLDKSALAKFGSVALNEDRLKDSCADVSKARQDLNEAMQHEAFFMAKQSNLEAQQTNLLAKICPANEHDFHLAKQVLLRDRRLPGTGTLFLDQEPYANFRGGETRLLWCTGLPGAGKTYIASAIIDDLEIYARHRDVGLAYVFFERGREQLQDVNSPIAALTWQLMARNTELLSTSKQFLGYNRMSNLQRRELFCQACSGFEQIFLVVDALDELSTEVKVLHELIKHLVSLVADASPSSTIKICLTSRENPSIWSMVENALSVAKKSAERVEFCASEDDIRTLVETEAEQDPNFLFCESQDALLRSDFVQHVVKRSGRMIGRISDLSLGSVEFNGRSSNDVQEITDRAEVGWRGSAPRRKYRVFDHVVTAAHETVLQFLSSKSDSILYIADGKARLAGICLKFFIDHVDFTQLLDAVPVESLLRSREEFREILEGNLHHLQCRAPGFSQMAQLLLMDAHPDINHHQHHQILLRLALEHADAPTSRVLLQEGAVNVNEPSCHTGVTPLGLLLRPLTYLNSSMDETKRIFGTIDVVLAHSQLEINTQNVRTGEGAVHFVPRVAGMAALQLLDRLVRAGVDIYNATAFHGTTVLMLSSWLGRADVVAKLLELDDSRADAVDACQKTALHYACIPVRYRESTWECDNANQYRDCRMVLDLLCERALDINARDSIGRTPLAWACLCTKANVIAAKKATMEARWAREQLWPDAGIDDLYGHTLPDSDAFQVAVASLLDAGADPHINDKAGHSPLDHANAMLDLANKRLACALKLLRMGWDPEIAETHLPLSYGAWVALFDHPDTPSVDGIMLDSVDLDLFLPARALRQIIELLKSKGSVPAERGGCASKLHVRHSRTMGLASKLAAAQGGAVAVANYSQQQQQAGPGAPPPGGQQAGGYPGKPSYQAYPGGAAPRRWPPAAPVRPTLQLYSLDILLNKAINLQRLDIQDRRLRHLHIALTRNQAVPISRVPIRSRQRHTDSLLGLNLTLPTPASNHPTDRVLPVDTAMAVHHQAHHPSKLGTDNLLQANMAPLHQDPPPGQQYGGGPPPMGGAGSGDIQGYQRQLEQAVQEKGLAAFYGPGTPGAQKLPQIAAKAAQQVQRLCHDWRIQPEIATDIVRLSLYDVVIFIDDSGSMSFEENGERIKDLELILQRVAYAATLFDDDGIEIRFMNDNMLSPDMLSHIQSKQQIDNIMQNKRYKGLTPFGSELRKKVIDPILVQKLRSGMEKPLLIISITDGQPAGESPNTLMDTVRYAVDEARRSRYGQGAVAFQFAQVGNDQKATEFLAKLDNDPMVGREVDCTSNYENESAEMARAQPPVDLTPDLWMIKLILGAIDPSYDTKDEKANMAPGAGMPPPQHGGYGGPPPGQYGAPPPGPPPGQYGGPPPGQYGGPPPGQYGGPPPGQYGAPPPGQYGQGPPGGYNRPPPGPPGQGGYGAPPPGPPRY</sequence>
<dbReference type="Gene3D" id="1.25.40.20">
    <property type="entry name" value="Ankyrin repeat-containing domain"/>
    <property type="match status" value="1"/>
</dbReference>
<dbReference type="PANTHER" id="PTHR34706:SF2">
    <property type="entry name" value="RFEF"/>
    <property type="match status" value="1"/>
</dbReference>
<dbReference type="OrthoDB" id="3944243at2759"/>
<feature type="compositionally biased region" description="Low complexity" evidence="2">
    <location>
        <begin position="964"/>
        <end position="973"/>
    </location>
</feature>
<feature type="compositionally biased region" description="Pro residues" evidence="2">
    <location>
        <begin position="1439"/>
        <end position="1498"/>
    </location>
</feature>
<feature type="region of interest" description="Disordered" evidence="2">
    <location>
        <begin position="1117"/>
        <end position="1146"/>
    </location>
</feature>
<feature type="compositionally biased region" description="Pro residues" evidence="2">
    <location>
        <begin position="1122"/>
        <end position="1137"/>
    </location>
</feature>
<dbReference type="InterPro" id="IPR036770">
    <property type="entry name" value="Ankyrin_rpt-contain_sf"/>
</dbReference>
<feature type="region of interest" description="Disordered" evidence="2">
    <location>
        <begin position="1426"/>
        <end position="1531"/>
    </location>
</feature>
<dbReference type="Gene3D" id="3.40.50.300">
    <property type="entry name" value="P-loop containing nucleotide triphosphate hydrolases"/>
    <property type="match status" value="1"/>
</dbReference>
<reference evidence="5 6" key="1">
    <citation type="journal article" date="2018" name="BMC Genomics">
        <title>Genomic evidence for intraspecific hybridization in a clonal and extremely halotolerant yeast.</title>
        <authorList>
            <person name="Gostincar C."/>
            <person name="Stajich J.E."/>
            <person name="Zupancic J."/>
            <person name="Zalar P."/>
            <person name="Gunde-Cimerman N."/>
        </authorList>
    </citation>
    <scope>NUCLEOTIDE SEQUENCE [LARGE SCALE GENOMIC DNA]</scope>
    <source>
        <strain evidence="5 6">EXF-6669</strain>
    </source>
</reference>
<dbReference type="InterPro" id="IPR027417">
    <property type="entry name" value="P-loop_NTPase"/>
</dbReference>
<dbReference type="Pfam" id="PF10138">
    <property type="entry name" value="vWA-TerF-like"/>
    <property type="match status" value="1"/>
</dbReference>
<evidence type="ECO:0000259" key="4">
    <source>
        <dbReference type="Pfam" id="PF24883"/>
    </source>
</evidence>
<evidence type="ECO:0000313" key="5">
    <source>
        <dbReference type="EMBL" id="RMY16796.1"/>
    </source>
</evidence>
<feature type="domain" description="Nephrocystin 3-like N-terminal" evidence="4">
    <location>
        <begin position="178"/>
        <end position="341"/>
    </location>
</feature>
<dbReference type="PROSITE" id="PS51257">
    <property type="entry name" value="PROKAR_LIPOPROTEIN"/>
    <property type="match status" value="1"/>
</dbReference>
<proteinExistence type="predicted"/>
<comment type="caution">
    <text evidence="5">The sequence shown here is derived from an EMBL/GenBank/DDBJ whole genome shotgun (WGS) entry which is preliminary data.</text>
</comment>
<keyword evidence="1" id="KW-0677">Repeat</keyword>
<dbReference type="SUPFAM" id="SSF48403">
    <property type="entry name" value="Ankyrin repeat"/>
    <property type="match status" value="1"/>
</dbReference>
<feature type="domain" description="vWA found in TerF C terminus" evidence="3">
    <location>
        <begin position="1210"/>
        <end position="1389"/>
    </location>
</feature>
<dbReference type="InterPro" id="IPR056884">
    <property type="entry name" value="NPHP3-like_N"/>
</dbReference>
<dbReference type="Proteomes" id="UP000271337">
    <property type="component" value="Unassembled WGS sequence"/>
</dbReference>
<evidence type="ECO:0000256" key="2">
    <source>
        <dbReference type="SAM" id="MobiDB-lite"/>
    </source>
</evidence>
<feature type="region of interest" description="Disordered" evidence="2">
    <location>
        <begin position="964"/>
        <end position="1004"/>
    </location>
</feature>
<gene>
    <name evidence="5" type="ORF">D0867_06400</name>
</gene>
<dbReference type="InterPro" id="IPR036465">
    <property type="entry name" value="vWFA_dom_sf"/>
</dbReference>
<evidence type="ECO:0000259" key="3">
    <source>
        <dbReference type="Pfam" id="PF10138"/>
    </source>
</evidence>
<dbReference type="Pfam" id="PF24883">
    <property type="entry name" value="NPHP3_N"/>
    <property type="match status" value="1"/>
</dbReference>
<accession>A0A3M6ZNE1</accession>
<dbReference type="PANTHER" id="PTHR34706">
    <property type="entry name" value="SLR1338 PROTEIN"/>
    <property type="match status" value="1"/>
</dbReference>
<dbReference type="SUPFAM" id="SSF52540">
    <property type="entry name" value="P-loop containing nucleoside triphosphate hydrolases"/>
    <property type="match status" value="1"/>
</dbReference>
<evidence type="ECO:0000313" key="6">
    <source>
        <dbReference type="Proteomes" id="UP000271337"/>
    </source>
</evidence>
<protein>
    <submittedName>
        <fullName evidence="5">Uncharacterized protein</fullName>
    </submittedName>
</protein>
<dbReference type="InterPro" id="IPR019303">
    <property type="entry name" value="vWA_TerF_C"/>
</dbReference>
<organism evidence="5 6">
    <name type="scientific">Hortaea werneckii</name>
    <name type="common">Black yeast</name>
    <name type="synonym">Cladosporium werneckii</name>
    <dbReference type="NCBI Taxonomy" id="91943"/>
    <lineage>
        <taxon>Eukaryota</taxon>
        <taxon>Fungi</taxon>
        <taxon>Dikarya</taxon>
        <taxon>Ascomycota</taxon>
        <taxon>Pezizomycotina</taxon>
        <taxon>Dothideomycetes</taxon>
        <taxon>Dothideomycetidae</taxon>
        <taxon>Mycosphaerellales</taxon>
        <taxon>Teratosphaeriaceae</taxon>
        <taxon>Hortaea</taxon>
    </lineage>
</organism>
<dbReference type="EMBL" id="QWIL01000621">
    <property type="protein sequence ID" value="RMY16796.1"/>
    <property type="molecule type" value="Genomic_DNA"/>
</dbReference>
<evidence type="ECO:0000256" key="1">
    <source>
        <dbReference type="ARBA" id="ARBA00022737"/>
    </source>
</evidence>
<dbReference type="SUPFAM" id="SSF53300">
    <property type="entry name" value="vWA-like"/>
    <property type="match status" value="1"/>
</dbReference>
<name>A0A3M6ZNE1_HORWE</name>